<dbReference type="SUPFAM" id="SSF52540">
    <property type="entry name" value="P-loop containing nucleoside triphosphate hydrolases"/>
    <property type="match status" value="1"/>
</dbReference>
<keyword evidence="3" id="KW-0410">Iron transport</keyword>
<evidence type="ECO:0000256" key="7">
    <source>
        <dbReference type="ARBA" id="ARBA00023065"/>
    </source>
</evidence>
<keyword evidence="8" id="KW-0472">Membrane</keyword>
<evidence type="ECO:0000256" key="4">
    <source>
        <dbReference type="ARBA" id="ARBA00022741"/>
    </source>
</evidence>
<dbReference type="CDD" id="cd03259">
    <property type="entry name" value="ABC_Carb_Solutes_like"/>
    <property type="match status" value="1"/>
</dbReference>
<evidence type="ECO:0000256" key="2">
    <source>
        <dbReference type="ARBA" id="ARBA00022475"/>
    </source>
</evidence>
<keyword evidence="11" id="KW-1185">Reference proteome</keyword>
<protein>
    <submittedName>
        <fullName evidence="10">ABC transporter ATP-binding protein</fullName>
    </submittedName>
</protein>
<evidence type="ECO:0000313" key="11">
    <source>
        <dbReference type="Proteomes" id="UP001595818"/>
    </source>
</evidence>
<dbReference type="InterPro" id="IPR003439">
    <property type="entry name" value="ABC_transporter-like_ATP-bd"/>
</dbReference>
<dbReference type="InterPro" id="IPR015853">
    <property type="entry name" value="ABC_transpr_FbpC"/>
</dbReference>
<keyword evidence="2" id="KW-1003">Cell membrane</keyword>
<evidence type="ECO:0000256" key="3">
    <source>
        <dbReference type="ARBA" id="ARBA00022496"/>
    </source>
</evidence>
<dbReference type="SMART" id="SM00382">
    <property type="entry name" value="AAA"/>
    <property type="match status" value="1"/>
</dbReference>
<dbReference type="PANTHER" id="PTHR42781">
    <property type="entry name" value="SPERMIDINE/PUTRESCINE IMPORT ATP-BINDING PROTEIN POTA"/>
    <property type="match status" value="1"/>
</dbReference>
<keyword evidence="4" id="KW-0547">Nucleotide-binding</keyword>
<dbReference type="PROSITE" id="PS50893">
    <property type="entry name" value="ABC_TRANSPORTER_2"/>
    <property type="match status" value="1"/>
</dbReference>
<evidence type="ECO:0000256" key="5">
    <source>
        <dbReference type="ARBA" id="ARBA00022840"/>
    </source>
</evidence>
<dbReference type="InterPro" id="IPR017871">
    <property type="entry name" value="ABC_transporter-like_CS"/>
</dbReference>
<dbReference type="Proteomes" id="UP001595818">
    <property type="component" value="Unassembled WGS sequence"/>
</dbReference>
<evidence type="ECO:0000256" key="1">
    <source>
        <dbReference type="ARBA" id="ARBA00022448"/>
    </source>
</evidence>
<dbReference type="Gene3D" id="3.40.50.300">
    <property type="entry name" value="P-loop containing nucleotide triphosphate hydrolases"/>
    <property type="match status" value="1"/>
</dbReference>
<keyword evidence="7" id="KW-0406">Ion transport</keyword>
<feature type="domain" description="ABC transporter" evidence="9">
    <location>
        <begin position="4"/>
        <end position="237"/>
    </location>
</feature>
<dbReference type="InterPro" id="IPR003593">
    <property type="entry name" value="AAA+_ATPase"/>
</dbReference>
<name>A0ABV9SV02_9BACT</name>
<proteinExistence type="predicted"/>
<accession>A0ABV9SV02</accession>
<evidence type="ECO:0000259" key="9">
    <source>
        <dbReference type="PROSITE" id="PS50893"/>
    </source>
</evidence>
<dbReference type="Pfam" id="PF00005">
    <property type="entry name" value="ABC_tran"/>
    <property type="match status" value="1"/>
</dbReference>
<keyword evidence="6" id="KW-0408">Iron</keyword>
<evidence type="ECO:0000256" key="8">
    <source>
        <dbReference type="ARBA" id="ARBA00023136"/>
    </source>
</evidence>
<keyword evidence="5 10" id="KW-0067">ATP-binding</keyword>
<dbReference type="PANTHER" id="PTHR42781:SF8">
    <property type="entry name" value="BICARBONATE TRANSPORT ATP-BINDING PROTEIN CMPC"/>
    <property type="match status" value="1"/>
</dbReference>
<dbReference type="InterPro" id="IPR050093">
    <property type="entry name" value="ABC_SmlMolc_Importer"/>
</dbReference>
<organism evidence="10 11">
    <name type="scientific">Negadavirga shengliensis</name>
    <dbReference type="NCBI Taxonomy" id="1389218"/>
    <lineage>
        <taxon>Bacteria</taxon>
        <taxon>Pseudomonadati</taxon>
        <taxon>Bacteroidota</taxon>
        <taxon>Cytophagia</taxon>
        <taxon>Cytophagales</taxon>
        <taxon>Cyclobacteriaceae</taxon>
        <taxon>Negadavirga</taxon>
    </lineage>
</organism>
<keyword evidence="1" id="KW-0813">Transport</keyword>
<sequence length="321" mass="36843">MSYLEIKGLYKRFDKEAVALEDFSLQIDKGERLGVVGESGSGKSTLLKVIAGLEIQDSGEVYLAGDKVLNPAKKLVPGYDEIQLVRQDYGLYPNSTVEENIRRPLLQYNKGYAHERVEFLLETFGMKHLRNRYPRELSGGQQQKVAIARALSLEPEVLLLDEPFSSLDPMQKRELMEELALTFREIRVTVLLVTHDLQDALWLTDKLCVMNKGRALRIGSPMEIYESPENAYVAGLFSHLNPIPGTFSDFIRPTAVRLDKKDGKFSGRVALRKFFPQYNLLAIKFNDMDLIWQVEDYTRNYALNEQVFLDWKKSHIIQLHN</sequence>
<dbReference type="PROSITE" id="PS00211">
    <property type="entry name" value="ABC_TRANSPORTER_1"/>
    <property type="match status" value="1"/>
</dbReference>
<evidence type="ECO:0000313" key="10">
    <source>
        <dbReference type="EMBL" id="MFC4870138.1"/>
    </source>
</evidence>
<comment type="caution">
    <text evidence="10">The sequence shown here is derived from an EMBL/GenBank/DDBJ whole genome shotgun (WGS) entry which is preliminary data.</text>
</comment>
<evidence type="ECO:0000256" key="6">
    <source>
        <dbReference type="ARBA" id="ARBA00023004"/>
    </source>
</evidence>
<reference evidence="11" key="1">
    <citation type="journal article" date="2019" name="Int. J. Syst. Evol. Microbiol.">
        <title>The Global Catalogue of Microorganisms (GCM) 10K type strain sequencing project: providing services to taxonomists for standard genome sequencing and annotation.</title>
        <authorList>
            <consortium name="The Broad Institute Genomics Platform"/>
            <consortium name="The Broad Institute Genome Sequencing Center for Infectious Disease"/>
            <person name="Wu L."/>
            <person name="Ma J."/>
        </authorList>
    </citation>
    <scope>NUCLEOTIDE SEQUENCE [LARGE SCALE GENOMIC DNA]</scope>
    <source>
        <strain evidence="11">CGMCC 4.7466</strain>
    </source>
</reference>
<dbReference type="RefSeq" id="WP_377060417.1">
    <property type="nucleotide sequence ID" value="NZ_JBHSJJ010000001.1"/>
</dbReference>
<gene>
    <name evidence="10" type="ORF">ACFPFU_00450</name>
</gene>
<dbReference type="InterPro" id="IPR027417">
    <property type="entry name" value="P-loop_NTPase"/>
</dbReference>
<dbReference type="EMBL" id="JBHSJJ010000001">
    <property type="protein sequence ID" value="MFC4870138.1"/>
    <property type="molecule type" value="Genomic_DNA"/>
</dbReference>
<dbReference type="GO" id="GO:0005524">
    <property type="term" value="F:ATP binding"/>
    <property type="evidence" value="ECO:0007669"/>
    <property type="project" value="UniProtKB-KW"/>
</dbReference>